<keyword evidence="4" id="KW-0560">Oxidoreductase</keyword>
<evidence type="ECO:0000256" key="2">
    <source>
        <dbReference type="ARBA" id="ARBA00022723"/>
    </source>
</evidence>
<comment type="cofactor">
    <cofactor evidence="1">
        <name>L-ascorbate</name>
        <dbReference type="ChEBI" id="CHEBI:38290"/>
    </cofactor>
</comment>
<dbReference type="AlphaFoldDB" id="A0A2R5GV52"/>
<dbReference type="InterPro" id="IPR037140">
    <property type="entry name" value="VHL_beta_dom_sf"/>
</dbReference>
<feature type="region of interest" description="Disordered" evidence="6">
    <location>
        <begin position="1"/>
        <end position="31"/>
    </location>
</feature>
<proteinExistence type="predicted"/>
<evidence type="ECO:0000313" key="9">
    <source>
        <dbReference type="EMBL" id="GBG31794.1"/>
    </source>
</evidence>
<dbReference type="Pfam" id="PF13640">
    <property type="entry name" value="2OG-FeII_Oxy_3"/>
    <property type="match status" value="1"/>
</dbReference>
<evidence type="ECO:0000256" key="3">
    <source>
        <dbReference type="ARBA" id="ARBA00022964"/>
    </source>
</evidence>
<dbReference type="InParanoid" id="A0A2R5GV52"/>
<dbReference type="SMART" id="SM00702">
    <property type="entry name" value="P4Hc"/>
    <property type="match status" value="1"/>
</dbReference>
<accession>A0A2R5GV52</accession>
<dbReference type="InterPro" id="IPR036208">
    <property type="entry name" value="VHL_sf"/>
</dbReference>
<evidence type="ECO:0000256" key="1">
    <source>
        <dbReference type="ARBA" id="ARBA00001961"/>
    </source>
</evidence>
<dbReference type="GO" id="GO:0005783">
    <property type="term" value="C:endoplasmic reticulum"/>
    <property type="evidence" value="ECO:0007669"/>
    <property type="project" value="TreeGrafter"/>
</dbReference>
<dbReference type="SUPFAM" id="SSF49468">
    <property type="entry name" value="VHL"/>
    <property type="match status" value="1"/>
</dbReference>
<keyword evidence="7" id="KW-1133">Transmembrane helix</keyword>
<dbReference type="InterPro" id="IPR005123">
    <property type="entry name" value="Oxoglu/Fe-dep_dioxygenase_dom"/>
</dbReference>
<comment type="caution">
    <text evidence="9">The sequence shown here is derived from an EMBL/GenBank/DDBJ whole genome shotgun (WGS) entry which is preliminary data.</text>
</comment>
<dbReference type="GO" id="GO:0031418">
    <property type="term" value="F:L-ascorbic acid binding"/>
    <property type="evidence" value="ECO:0007669"/>
    <property type="project" value="InterPro"/>
</dbReference>
<evidence type="ECO:0000256" key="5">
    <source>
        <dbReference type="ARBA" id="ARBA00023004"/>
    </source>
</evidence>
<evidence type="ECO:0000256" key="4">
    <source>
        <dbReference type="ARBA" id="ARBA00023002"/>
    </source>
</evidence>
<keyword evidence="3" id="KW-0223">Dioxygenase</keyword>
<dbReference type="PANTHER" id="PTHR10869">
    <property type="entry name" value="PROLYL 4-HYDROXYLASE ALPHA SUBUNIT"/>
    <property type="match status" value="1"/>
</dbReference>
<keyword evidence="7" id="KW-0812">Transmembrane</keyword>
<protein>
    <submittedName>
        <fullName evidence="9">Prolyl 4-hydroxylase subunit alpha-1</fullName>
    </submittedName>
</protein>
<evidence type="ECO:0000259" key="8">
    <source>
        <dbReference type="PROSITE" id="PS51471"/>
    </source>
</evidence>
<dbReference type="EMBL" id="BEYU01000107">
    <property type="protein sequence ID" value="GBG31794.1"/>
    <property type="molecule type" value="Genomic_DNA"/>
</dbReference>
<keyword evidence="5" id="KW-0408">Iron</keyword>
<evidence type="ECO:0000256" key="6">
    <source>
        <dbReference type="SAM" id="MobiDB-lite"/>
    </source>
</evidence>
<feature type="transmembrane region" description="Helical" evidence="7">
    <location>
        <begin position="48"/>
        <end position="66"/>
    </location>
</feature>
<dbReference type="InterPro" id="IPR006620">
    <property type="entry name" value="Pro_4_hyd_alph"/>
</dbReference>
<dbReference type="GO" id="GO:0004656">
    <property type="term" value="F:procollagen-proline 4-dioxygenase activity"/>
    <property type="evidence" value="ECO:0007669"/>
    <property type="project" value="TreeGrafter"/>
</dbReference>
<dbReference type="PANTHER" id="PTHR10869:SF226">
    <property type="entry name" value="PROLYL 4-HYDROXYLASE ALPHA SUBUNIT DOMAIN-CONTAINING PROTEIN"/>
    <property type="match status" value="1"/>
</dbReference>
<keyword evidence="7" id="KW-0472">Membrane</keyword>
<dbReference type="Gene3D" id="2.60.120.620">
    <property type="entry name" value="q2cbj1_9rhob like domain"/>
    <property type="match status" value="1"/>
</dbReference>
<sequence>MAAETLKDRKNGAVPKDTSAAGAEPSADRTVRKNVAGPSEGALLAKSMLMFAALVAALAGVVALALQHDPKTKAAVVDFFPEEVVIAVEDATGLSLLTRGGFKRESKSVYSQDTKREPSVQFTVHFNGDGLSEGLSKSSADYPGLDALIRDACLALPEILSKVTNGDEKAAVQVCEPELGAKLFTDRGRRVLSFFDIEDGQRTYVVPQGLNFVWPLAKVGSVWHPDSVESPVPGKPIALRQLSMSPRVFTVENFMSPDEMDAILEHNRELLKPSEVGFAGWRDKTRTSSTAWDFHSWAARKVQKRSFDLLGMEFQSDMADAVQVLRYNLTEWYKPHTDWFAEKAYDGHDPKVNNGTNRFATVFLYLTDVEEGGHTVFPLSKTHEGYNGEQLVKPGTERTAGYIAQSDAEWVCNTSSTALRSEPKAGNAVLFYSQEADGSLDKLSLHGGCPVIKGTKYSANVWIWNRPKPRKDQAKDGKPANSNGIEMRFHNARGEAVELFWDDGSDKGVFQVVLGPGEYSPMTTYHGHSFFARVKGGTERIFSFTANDKDKGKEKIATIN</sequence>
<organism evidence="9 10">
    <name type="scientific">Hondaea fermentalgiana</name>
    <dbReference type="NCBI Taxonomy" id="2315210"/>
    <lineage>
        <taxon>Eukaryota</taxon>
        <taxon>Sar</taxon>
        <taxon>Stramenopiles</taxon>
        <taxon>Bigyra</taxon>
        <taxon>Labyrinthulomycetes</taxon>
        <taxon>Thraustochytrida</taxon>
        <taxon>Thraustochytriidae</taxon>
        <taxon>Hondaea</taxon>
    </lineage>
</organism>
<keyword evidence="10" id="KW-1185">Reference proteome</keyword>
<reference evidence="9 10" key="1">
    <citation type="submission" date="2017-12" db="EMBL/GenBank/DDBJ databases">
        <title>Sequencing, de novo assembly and annotation of complete genome of a new Thraustochytrid species, strain FCC1311.</title>
        <authorList>
            <person name="Sedici K."/>
            <person name="Godart F."/>
            <person name="Aiese Cigliano R."/>
            <person name="Sanseverino W."/>
            <person name="Barakat M."/>
            <person name="Ortet P."/>
            <person name="Marechal E."/>
            <person name="Cagnac O."/>
            <person name="Amato A."/>
        </authorList>
    </citation>
    <scope>NUCLEOTIDE SEQUENCE [LARGE SCALE GENOMIC DNA]</scope>
</reference>
<dbReference type="Gene3D" id="2.60.40.780">
    <property type="entry name" value="von Hippel-Lindau disease tumour suppressor, beta domain"/>
    <property type="match status" value="1"/>
</dbReference>
<name>A0A2R5GV52_9STRA</name>
<dbReference type="PROSITE" id="PS51471">
    <property type="entry name" value="FE2OG_OXY"/>
    <property type="match status" value="1"/>
</dbReference>
<dbReference type="InterPro" id="IPR044862">
    <property type="entry name" value="Pro_4_hyd_alph_FE2OG_OXY"/>
</dbReference>
<gene>
    <name evidence="9" type="ORF">FCC1311_080192</name>
</gene>
<evidence type="ECO:0000313" key="10">
    <source>
        <dbReference type="Proteomes" id="UP000241890"/>
    </source>
</evidence>
<feature type="compositionally biased region" description="Basic and acidic residues" evidence="6">
    <location>
        <begin position="1"/>
        <end position="11"/>
    </location>
</feature>
<dbReference type="Proteomes" id="UP000241890">
    <property type="component" value="Unassembled WGS sequence"/>
</dbReference>
<keyword evidence="2" id="KW-0479">Metal-binding</keyword>
<dbReference type="GO" id="GO:0005506">
    <property type="term" value="F:iron ion binding"/>
    <property type="evidence" value="ECO:0007669"/>
    <property type="project" value="InterPro"/>
</dbReference>
<dbReference type="OrthoDB" id="420380at2759"/>
<evidence type="ECO:0000256" key="7">
    <source>
        <dbReference type="SAM" id="Phobius"/>
    </source>
</evidence>
<feature type="domain" description="Fe2OG dioxygenase" evidence="8">
    <location>
        <begin position="318"/>
        <end position="467"/>
    </location>
</feature>
<dbReference type="InterPro" id="IPR045054">
    <property type="entry name" value="P4HA-like"/>
</dbReference>